<protein>
    <submittedName>
        <fullName evidence="3">Uncharacterized protein</fullName>
    </submittedName>
</protein>
<sequence length="136" mass="13720">MCELDEERLMQGTQTVDARPAADATGQTAAEARLQRNLKIVVVALGVLIFAGLATAVGRIIYLASAKPAQPASSSMTLAPAAGLQLPAGAQVKSISLSGDRLAVHYEASGAEGVAVIDLATGQPVASVGITRAAPN</sequence>
<evidence type="ECO:0000256" key="2">
    <source>
        <dbReference type="SAM" id="Phobius"/>
    </source>
</evidence>
<keyword evidence="2" id="KW-0472">Membrane</keyword>
<name>A0A6I3KMJ5_9HYPH</name>
<feature type="transmembrane region" description="Helical" evidence="2">
    <location>
        <begin position="40"/>
        <end position="64"/>
    </location>
</feature>
<comment type="caution">
    <text evidence="3">The sequence shown here is derived from an EMBL/GenBank/DDBJ whole genome shotgun (WGS) entry which is preliminary data.</text>
</comment>
<dbReference type="EMBL" id="WMBQ01000001">
    <property type="protein sequence ID" value="MTD93931.1"/>
    <property type="molecule type" value="Genomic_DNA"/>
</dbReference>
<gene>
    <name evidence="3" type="ORF">GIW81_06230</name>
</gene>
<proteinExistence type="predicted"/>
<accession>A0A6I3KMJ5</accession>
<keyword evidence="2" id="KW-1133">Transmembrane helix</keyword>
<dbReference type="Proteomes" id="UP000440694">
    <property type="component" value="Unassembled WGS sequence"/>
</dbReference>
<organism evidence="3 4">
    <name type="scientific">Hyphomicrobium album</name>
    <dbReference type="NCBI Taxonomy" id="2665159"/>
    <lineage>
        <taxon>Bacteria</taxon>
        <taxon>Pseudomonadati</taxon>
        <taxon>Pseudomonadota</taxon>
        <taxon>Alphaproteobacteria</taxon>
        <taxon>Hyphomicrobiales</taxon>
        <taxon>Hyphomicrobiaceae</taxon>
        <taxon>Hyphomicrobium</taxon>
    </lineage>
</organism>
<reference evidence="3 4" key="1">
    <citation type="submission" date="2019-11" db="EMBL/GenBank/DDBJ databases">
        <title>Identification of a novel strain.</title>
        <authorList>
            <person name="Xu Q."/>
            <person name="Wang G."/>
        </authorList>
    </citation>
    <scope>NUCLEOTIDE SEQUENCE [LARGE SCALE GENOMIC DNA]</scope>
    <source>
        <strain evidence="4">xq</strain>
    </source>
</reference>
<evidence type="ECO:0000313" key="4">
    <source>
        <dbReference type="Proteomes" id="UP000440694"/>
    </source>
</evidence>
<dbReference type="AlphaFoldDB" id="A0A6I3KMJ5"/>
<evidence type="ECO:0000313" key="3">
    <source>
        <dbReference type="EMBL" id="MTD93931.1"/>
    </source>
</evidence>
<evidence type="ECO:0000256" key="1">
    <source>
        <dbReference type="SAM" id="MobiDB-lite"/>
    </source>
</evidence>
<keyword evidence="2" id="KW-0812">Transmembrane</keyword>
<feature type="region of interest" description="Disordered" evidence="1">
    <location>
        <begin position="1"/>
        <end position="22"/>
    </location>
</feature>
<keyword evidence="4" id="KW-1185">Reference proteome</keyword>